<dbReference type="PANTHER" id="PTHR43066:SF26">
    <property type="entry name" value="RHOMBOID PROTEASE GLPG"/>
    <property type="match status" value="1"/>
</dbReference>
<evidence type="ECO:0000256" key="4">
    <source>
        <dbReference type="ARBA" id="ARBA00022692"/>
    </source>
</evidence>
<keyword evidence="4 7" id="KW-0812">Transmembrane</keyword>
<feature type="transmembrane region" description="Helical" evidence="7">
    <location>
        <begin position="124"/>
        <end position="145"/>
    </location>
</feature>
<feature type="transmembrane region" description="Helical" evidence="7">
    <location>
        <begin position="21"/>
        <end position="42"/>
    </location>
</feature>
<keyword evidence="3" id="KW-0997">Cell inner membrane</keyword>
<dbReference type="Gene3D" id="1.20.1540.10">
    <property type="entry name" value="Rhomboid-like"/>
    <property type="match status" value="1"/>
</dbReference>
<evidence type="ECO:0000256" key="3">
    <source>
        <dbReference type="ARBA" id="ARBA00022519"/>
    </source>
</evidence>
<evidence type="ECO:0000313" key="9">
    <source>
        <dbReference type="EMBL" id="PYE84786.1"/>
    </source>
</evidence>
<keyword evidence="10" id="KW-1185">Reference proteome</keyword>
<dbReference type="OrthoDB" id="7836448at2"/>
<protein>
    <submittedName>
        <fullName evidence="9">Rhomboid family protein</fullName>
    </submittedName>
</protein>
<keyword evidence="2" id="KW-1003">Cell membrane</keyword>
<keyword evidence="6 7" id="KW-0472">Membrane</keyword>
<dbReference type="InterPro" id="IPR022764">
    <property type="entry name" value="Peptidase_S54_rhomboid_dom"/>
</dbReference>
<sequence>MKPPHYTPRPDPNHAPLPNPFNAVSPVIVVVALAILGVELLLDAGAFGLAGGRMGVGWRIAAVEDWGFAPGVLDRLVQARDVSPDILMRFVTYAFVHGSFTHMLFGAALLLALGKFVGEVLHPLALAGLLLASTVLGALAFGALAPGNPPLIGIYPAVYGLIGGFTYLTWLRLGQMGQNQLAAFRLIGVLLAIQLVFGLVLGSDPSWIAEVAGFASGLALCPFLIPGGWTATLRRLRRR</sequence>
<feature type="transmembrane region" description="Helical" evidence="7">
    <location>
        <begin position="151"/>
        <end position="170"/>
    </location>
</feature>
<evidence type="ECO:0000256" key="6">
    <source>
        <dbReference type="ARBA" id="ARBA00023136"/>
    </source>
</evidence>
<dbReference type="EMBL" id="QJTE01000002">
    <property type="protein sequence ID" value="PYE84786.1"/>
    <property type="molecule type" value="Genomic_DNA"/>
</dbReference>
<evidence type="ECO:0000256" key="7">
    <source>
        <dbReference type="SAM" id="Phobius"/>
    </source>
</evidence>
<dbReference type="GO" id="GO:0016020">
    <property type="term" value="C:membrane"/>
    <property type="evidence" value="ECO:0007669"/>
    <property type="project" value="UniProtKB-SubCell"/>
</dbReference>
<dbReference type="GO" id="GO:0004252">
    <property type="term" value="F:serine-type endopeptidase activity"/>
    <property type="evidence" value="ECO:0007669"/>
    <property type="project" value="InterPro"/>
</dbReference>
<keyword evidence="5 7" id="KW-1133">Transmembrane helix</keyword>
<dbReference type="Proteomes" id="UP000248311">
    <property type="component" value="Unassembled WGS sequence"/>
</dbReference>
<feature type="transmembrane region" description="Helical" evidence="7">
    <location>
        <begin position="90"/>
        <end position="112"/>
    </location>
</feature>
<feature type="transmembrane region" description="Helical" evidence="7">
    <location>
        <begin position="207"/>
        <end position="229"/>
    </location>
</feature>
<reference evidence="9 10" key="1">
    <citation type="submission" date="2018-06" db="EMBL/GenBank/DDBJ databases">
        <title>Genomic Encyclopedia of Type Strains, Phase III (KMG-III): the genomes of soil and plant-associated and newly described type strains.</title>
        <authorList>
            <person name="Whitman W."/>
        </authorList>
    </citation>
    <scope>NUCLEOTIDE SEQUENCE [LARGE SCALE GENOMIC DNA]</scope>
    <source>
        <strain evidence="9 10">CECT 9025</strain>
    </source>
</reference>
<evidence type="ECO:0000256" key="5">
    <source>
        <dbReference type="ARBA" id="ARBA00022989"/>
    </source>
</evidence>
<evidence type="ECO:0000256" key="2">
    <source>
        <dbReference type="ARBA" id="ARBA00022475"/>
    </source>
</evidence>
<evidence type="ECO:0000259" key="8">
    <source>
        <dbReference type="Pfam" id="PF01694"/>
    </source>
</evidence>
<feature type="domain" description="Peptidase S54 rhomboid" evidence="8">
    <location>
        <begin position="87"/>
        <end position="224"/>
    </location>
</feature>
<dbReference type="Pfam" id="PF01694">
    <property type="entry name" value="Rhomboid"/>
    <property type="match status" value="1"/>
</dbReference>
<proteinExistence type="predicted"/>
<dbReference type="InterPro" id="IPR035952">
    <property type="entry name" value="Rhomboid-like_sf"/>
</dbReference>
<comment type="caution">
    <text evidence="9">The sequence shown here is derived from an EMBL/GenBank/DDBJ whole genome shotgun (WGS) entry which is preliminary data.</text>
</comment>
<feature type="transmembrane region" description="Helical" evidence="7">
    <location>
        <begin position="182"/>
        <end position="201"/>
    </location>
</feature>
<dbReference type="AlphaFoldDB" id="A0A318SWN0"/>
<name>A0A318SWN0_9RHOB</name>
<accession>A0A318SWN0</accession>
<dbReference type="PANTHER" id="PTHR43066">
    <property type="entry name" value="RHOMBOID-RELATED PROTEIN"/>
    <property type="match status" value="1"/>
</dbReference>
<evidence type="ECO:0000313" key="10">
    <source>
        <dbReference type="Proteomes" id="UP000248311"/>
    </source>
</evidence>
<dbReference type="RefSeq" id="WP_110813841.1">
    <property type="nucleotide sequence ID" value="NZ_QJTE01000002.1"/>
</dbReference>
<evidence type="ECO:0000256" key="1">
    <source>
        <dbReference type="ARBA" id="ARBA00004141"/>
    </source>
</evidence>
<organism evidence="9 10">
    <name type="scientific">Pseudoroseicyclus aestuarii</name>
    <dbReference type="NCBI Taxonomy" id="1795041"/>
    <lineage>
        <taxon>Bacteria</taxon>
        <taxon>Pseudomonadati</taxon>
        <taxon>Pseudomonadota</taxon>
        <taxon>Alphaproteobacteria</taxon>
        <taxon>Rhodobacterales</taxon>
        <taxon>Paracoccaceae</taxon>
        <taxon>Pseudoroseicyclus</taxon>
    </lineage>
</organism>
<dbReference type="SUPFAM" id="SSF144091">
    <property type="entry name" value="Rhomboid-like"/>
    <property type="match status" value="1"/>
</dbReference>
<comment type="subcellular location">
    <subcellularLocation>
        <location evidence="1">Membrane</location>
        <topology evidence="1">Multi-pass membrane protein</topology>
    </subcellularLocation>
</comment>
<gene>
    <name evidence="9" type="ORF">DFP88_102589</name>
</gene>